<name>A0A1E3QTI4_9ASCO</name>
<organism evidence="2 3">
    <name type="scientific">Babjeviella inositovora NRRL Y-12698</name>
    <dbReference type="NCBI Taxonomy" id="984486"/>
    <lineage>
        <taxon>Eukaryota</taxon>
        <taxon>Fungi</taxon>
        <taxon>Dikarya</taxon>
        <taxon>Ascomycota</taxon>
        <taxon>Saccharomycotina</taxon>
        <taxon>Pichiomycetes</taxon>
        <taxon>Serinales incertae sedis</taxon>
        <taxon>Babjeviella</taxon>
    </lineage>
</organism>
<dbReference type="Pfam" id="PF13716">
    <property type="entry name" value="CRAL_TRIO_2"/>
    <property type="match status" value="1"/>
</dbReference>
<dbReference type="InterPro" id="IPR036865">
    <property type="entry name" value="CRAL-TRIO_dom_sf"/>
</dbReference>
<dbReference type="Gene3D" id="3.40.525.10">
    <property type="entry name" value="CRAL-TRIO lipid binding domain"/>
    <property type="match status" value="1"/>
</dbReference>
<keyword evidence="3" id="KW-1185">Reference proteome</keyword>
<protein>
    <recommendedName>
        <fullName evidence="1">CRAL-TRIO domain-containing protein</fullName>
    </recommendedName>
</protein>
<evidence type="ECO:0000313" key="2">
    <source>
        <dbReference type="EMBL" id="ODQ80332.1"/>
    </source>
</evidence>
<evidence type="ECO:0000259" key="1">
    <source>
        <dbReference type="Pfam" id="PF13716"/>
    </source>
</evidence>
<dbReference type="EMBL" id="KV454430">
    <property type="protein sequence ID" value="ODQ80332.1"/>
    <property type="molecule type" value="Genomic_DNA"/>
</dbReference>
<feature type="domain" description="CRAL-TRIO" evidence="1">
    <location>
        <begin position="20"/>
        <end position="172"/>
    </location>
</feature>
<sequence>LTMDRIFFPTNTVDPSTQLPIYILDSHFLPSTKDVDYDTFLPLLLNSIPNFTASRYCLVFFSGALSSNEHISWVYGIKFFKQLTSLQMRSCAKIYIVHESWWIKTVANLLGNLNAVNTSSKRLISFTNQFRSGESLEVPPENQFVHCESISALSQHINITQIKISLVVYKHD</sequence>
<dbReference type="GeneID" id="30149109"/>
<gene>
    <name evidence="2" type="ORF">BABINDRAFT_20859</name>
</gene>
<dbReference type="OrthoDB" id="410651at2759"/>
<dbReference type="Proteomes" id="UP000094336">
    <property type="component" value="Unassembled WGS sequence"/>
</dbReference>
<dbReference type="RefSeq" id="XP_018985660.1">
    <property type="nucleotide sequence ID" value="XM_019131256.1"/>
</dbReference>
<dbReference type="InterPro" id="IPR001251">
    <property type="entry name" value="CRAL-TRIO_dom"/>
</dbReference>
<proteinExistence type="predicted"/>
<feature type="non-terminal residue" evidence="2">
    <location>
        <position position="1"/>
    </location>
</feature>
<reference evidence="3" key="1">
    <citation type="submission" date="2016-05" db="EMBL/GenBank/DDBJ databases">
        <title>Comparative genomics of biotechnologically important yeasts.</title>
        <authorList>
            <consortium name="DOE Joint Genome Institute"/>
            <person name="Riley R."/>
            <person name="Haridas S."/>
            <person name="Wolfe K.H."/>
            <person name="Lopes M.R."/>
            <person name="Hittinger C.T."/>
            <person name="Goker M."/>
            <person name="Salamov A."/>
            <person name="Wisecaver J."/>
            <person name="Long T.M."/>
            <person name="Aerts A.L."/>
            <person name="Barry K."/>
            <person name="Choi C."/>
            <person name="Clum A."/>
            <person name="Coughlan A.Y."/>
            <person name="Deshpande S."/>
            <person name="Douglass A.P."/>
            <person name="Hanson S.J."/>
            <person name="Klenk H.-P."/>
            <person name="Labutti K."/>
            <person name="Lapidus A."/>
            <person name="Lindquist E."/>
            <person name="Lipzen A."/>
            <person name="Meier-Kolthoff J.P."/>
            <person name="Ohm R.A."/>
            <person name="Otillar R.P."/>
            <person name="Pangilinan J."/>
            <person name="Peng Y."/>
            <person name="Rokas A."/>
            <person name="Rosa C.A."/>
            <person name="Scheuner C."/>
            <person name="Sibirny A.A."/>
            <person name="Slot J.C."/>
            <person name="Stielow J.B."/>
            <person name="Sun H."/>
            <person name="Kurtzman C.P."/>
            <person name="Blackwell M."/>
            <person name="Grigoriev I.V."/>
            <person name="Jeffries T.W."/>
        </authorList>
    </citation>
    <scope>NUCLEOTIDE SEQUENCE [LARGE SCALE GENOMIC DNA]</scope>
    <source>
        <strain evidence="3">NRRL Y-12698</strain>
    </source>
</reference>
<feature type="non-terminal residue" evidence="2">
    <location>
        <position position="172"/>
    </location>
</feature>
<dbReference type="AlphaFoldDB" id="A0A1E3QTI4"/>
<dbReference type="STRING" id="984486.A0A1E3QTI4"/>
<evidence type="ECO:0000313" key="3">
    <source>
        <dbReference type="Proteomes" id="UP000094336"/>
    </source>
</evidence>
<accession>A0A1E3QTI4</accession>